<evidence type="ECO:0000256" key="1">
    <source>
        <dbReference type="SAM" id="Phobius"/>
    </source>
</evidence>
<reference evidence="2" key="1">
    <citation type="submission" date="2020-08" db="EMBL/GenBank/DDBJ databases">
        <authorList>
            <person name="Uke A."/>
            <person name="Chhe C."/>
            <person name="Baramee S."/>
            <person name="Kosugi A."/>
        </authorList>
    </citation>
    <scope>NUCLEOTIDE SEQUENCE</scope>
    <source>
        <strain evidence="2">DA-C8</strain>
    </source>
</reference>
<proteinExistence type="predicted"/>
<keyword evidence="3" id="KW-1185">Reference proteome</keyword>
<sequence length="143" mass="15599">MDFAIEHLMAFVQEKWWIILIAAVVLVIIIKVVKAIVKWLLVAAIIAGLVLYGLNYEPIREAVDSVAEYSLDAAFQAMTGEAEDAEYTIEEDGSFTVVSKSIKITGAIGSDKVTVYFHGVKLGEVTITDAIRSYIETAQGASQ</sequence>
<keyword evidence="1" id="KW-1133">Transmembrane helix</keyword>
<evidence type="ECO:0000313" key="3">
    <source>
        <dbReference type="Proteomes" id="UP000654993"/>
    </source>
</evidence>
<keyword evidence="1" id="KW-0472">Membrane</keyword>
<dbReference type="EMBL" id="BMAQ01000041">
    <property type="protein sequence ID" value="GFR39309.1"/>
    <property type="molecule type" value="Genomic_DNA"/>
</dbReference>
<reference evidence="2" key="2">
    <citation type="journal article" date="2021" name="Data Brief">
        <title>Draft genome sequence data of the facultative, thermophilic, xylanolytic bacterium Paenibacillus sp. strain DA-C8.</title>
        <authorList>
            <person name="Chhe C."/>
            <person name="Uke A."/>
            <person name="Baramee S."/>
            <person name="Ungkulpasvich U."/>
            <person name="Tachaapaikoon C."/>
            <person name="Pason P."/>
            <person name="Waeonukul R."/>
            <person name="Ratanakhanokchai K."/>
            <person name="Kosugi A."/>
        </authorList>
    </citation>
    <scope>NUCLEOTIDE SEQUENCE</scope>
    <source>
        <strain evidence="2">DA-C8</strain>
    </source>
</reference>
<organism evidence="2 3">
    <name type="scientific">Insulibacter thermoxylanivorax</name>
    <dbReference type="NCBI Taxonomy" id="2749268"/>
    <lineage>
        <taxon>Bacteria</taxon>
        <taxon>Bacillati</taxon>
        <taxon>Bacillota</taxon>
        <taxon>Bacilli</taxon>
        <taxon>Bacillales</taxon>
        <taxon>Paenibacillaceae</taxon>
        <taxon>Insulibacter</taxon>
    </lineage>
</organism>
<dbReference type="AlphaFoldDB" id="A0A916QI77"/>
<feature type="transmembrane region" description="Helical" evidence="1">
    <location>
        <begin position="16"/>
        <end position="33"/>
    </location>
</feature>
<dbReference type="Proteomes" id="UP000654993">
    <property type="component" value="Unassembled WGS sequence"/>
</dbReference>
<protein>
    <submittedName>
        <fullName evidence="2">Uncharacterized protein</fullName>
    </submittedName>
</protein>
<keyword evidence="1" id="KW-0812">Transmembrane</keyword>
<name>A0A916QI77_9BACL</name>
<feature type="transmembrane region" description="Helical" evidence="1">
    <location>
        <begin position="40"/>
        <end position="56"/>
    </location>
</feature>
<evidence type="ECO:0000313" key="2">
    <source>
        <dbReference type="EMBL" id="GFR39309.1"/>
    </source>
</evidence>
<accession>A0A916QI77</accession>
<comment type="caution">
    <text evidence="2">The sequence shown here is derived from an EMBL/GenBank/DDBJ whole genome shotgun (WGS) entry which is preliminary data.</text>
</comment>
<gene>
    <name evidence="2" type="ORF">PRECH8_26050</name>
</gene>